<organism evidence="2 3">
    <name type="scientific">Paludisphaera borealis</name>
    <dbReference type="NCBI Taxonomy" id="1387353"/>
    <lineage>
        <taxon>Bacteria</taxon>
        <taxon>Pseudomonadati</taxon>
        <taxon>Planctomycetota</taxon>
        <taxon>Planctomycetia</taxon>
        <taxon>Isosphaerales</taxon>
        <taxon>Isosphaeraceae</taxon>
        <taxon>Paludisphaera</taxon>
    </lineage>
</organism>
<keyword evidence="1" id="KW-1133">Transmembrane helix</keyword>
<feature type="transmembrane region" description="Helical" evidence="1">
    <location>
        <begin position="214"/>
        <end position="234"/>
    </location>
</feature>
<evidence type="ECO:0000313" key="3">
    <source>
        <dbReference type="Proteomes" id="UP000186309"/>
    </source>
</evidence>
<feature type="transmembrane region" description="Helical" evidence="1">
    <location>
        <begin position="169"/>
        <end position="186"/>
    </location>
</feature>
<gene>
    <name evidence="2" type="ORF">BSF38_03194</name>
</gene>
<dbReference type="STRING" id="1387353.BSF38_03194"/>
<feature type="transmembrane region" description="Helical" evidence="1">
    <location>
        <begin position="416"/>
        <end position="435"/>
    </location>
</feature>
<reference evidence="3" key="1">
    <citation type="submission" date="2016-12" db="EMBL/GenBank/DDBJ databases">
        <title>Comparative genomics of four Isosphaeraceae planctomycetes: a common pool of plasmids and glycoside hydrolase genes.</title>
        <authorList>
            <person name="Ivanova A."/>
        </authorList>
    </citation>
    <scope>NUCLEOTIDE SEQUENCE [LARGE SCALE GENOMIC DNA]</scope>
    <source>
        <strain evidence="3">PX4</strain>
    </source>
</reference>
<feature type="transmembrane region" description="Helical" evidence="1">
    <location>
        <begin position="6"/>
        <end position="23"/>
    </location>
</feature>
<keyword evidence="1" id="KW-0472">Membrane</keyword>
<name>A0A1U7CRZ9_9BACT</name>
<keyword evidence="1" id="KW-0812">Transmembrane</keyword>
<proteinExistence type="predicted"/>
<feature type="transmembrane region" description="Helical" evidence="1">
    <location>
        <begin position="71"/>
        <end position="91"/>
    </location>
</feature>
<evidence type="ECO:0000313" key="2">
    <source>
        <dbReference type="EMBL" id="APW61669.1"/>
    </source>
</evidence>
<dbReference type="KEGG" id="pbor:BSF38_03194"/>
<feature type="transmembrane region" description="Helical" evidence="1">
    <location>
        <begin position="103"/>
        <end position="127"/>
    </location>
</feature>
<dbReference type="OrthoDB" id="243288at2"/>
<dbReference type="EMBL" id="CP019082">
    <property type="protein sequence ID" value="APW61669.1"/>
    <property type="molecule type" value="Genomic_DNA"/>
</dbReference>
<dbReference type="AlphaFoldDB" id="A0A1U7CRZ9"/>
<feature type="transmembrane region" description="Helical" evidence="1">
    <location>
        <begin position="362"/>
        <end position="380"/>
    </location>
</feature>
<feature type="transmembrane region" description="Helical" evidence="1">
    <location>
        <begin position="139"/>
        <end position="157"/>
    </location>
</feature>
<feature type="transmembrane region" description="Helical" evidence="1">
    <location>
        <begin position="392"/>
        <end position="410"/>
    </location>
</feature>
<accession>A0A1U7CRZ9</accession>
<dbReference type="Proteomes" id="UP000186309">
    <property type="component" value="Chromosome"/>
</dbReference>
<evidence type="ECO:0008006" key="4">
    <source>
        <dbReference type="Google" id="ProtNLM"/>
    </source>
</evidence>
<dbReference type="RefSeq" id="WP_076347198.1">
    <property type="nucleotide sequence ID" value="NZ_CP019082.1"/>
</dbReference>
<protein>
    <recommendedName>
        <fullName evidence="4">Oligosaccharide repeat unit polymerase</fullName>
    </recommendedName>
</protein>
<feature type="transmembrane region" description="Helical" evidence="1">
    <location>
        <begin position="30"/>
        <end position="51"/>
    </location>
</feature>
<sequence length="454" mass="50455">MDDRQYVHATAALIAAYFLASVVSRRFDPFAPVWLFLVGYIQVYVLQAYSYREWAISVRGVDLVTTANQRALWALAWFLAVYHLGGGRLVARRLPTPPRKWSNLAVGLLSPVLIVWGLYCTGILGGGSASGELGSPEDALLRSFPYVLMVGAVMLIVTGRRISAPQPIYLAAGLFFAFSYMAIWMFNGKRSPALIGVLATVCAYYSTHMKRPSWGVLTATAFVGALVVAVAIGWRIDVTHDRSFIGFIEFMGDFDVSKILDSLDITDTAEQTSYEIISYETKEYGGYLLMLDTVPMKSDYDGGANYLRMFSTFIPRILWPTKPLYGRKQWVDAWIAGSELERDEDFTSPAIGILGATQLNGGAPATVLVLAVLALLLRSSYEYFRLHADSPWVQFFWSITFFNAWFMIVGDDPMTWFYFNWSFASLPAIVILWFVNKGPDVAWSPSAATTAAAG</sequence>
<keyword evidence="3" id="KW-1185">Reference proteome</keyword>
<evidence type="ECO:0000256" key="1">
    <source>
        <dbReference type="SAM" id="Phobius"/>
    </source>
</evidence>